<accession>A0ABU4VFZ2</accession>
<reference evidence="2 3" key="1">
    <citation type="submission" date="2023-11" db="EMBL/GenBank/DDBJ databases">
        <authorList>
            <person name="Xu M."/>
            <person name="Jiang T."/>
        </authorList>
    </citation>
    <scope>NUCLEOTIDE SEQUENCE [LARGE SCALE GENOMIC DNA]</scope>
    <source>
        <strain evidence="2 3">SD</strain>
    </source>
</reference>
<evidence type="ECO:0000259" key="1">
    <source>
        <dbReference type="Pfam" id="PF03551"/>
    </source>
</evidence>
<dbReference type="PANTHER" id="PTHR33169">
    <property type="entry name" value="PADR-FAMILY TRANSCRIPTIONAL REGULATOR"/>
    <property type="match status" value="1"/>
</dbReference>
<feature type="domain" description="Transcription regulator PadR N-terminal" evidence="1">
    <location>
        <begin position="14"/>
        <end position="89"/>
    </location>
</feature>
<dbReference type="InterPro" id="IPR036390">
    <property type="entry name" value="WH_DNA-bd_sf"/>
</dbReference>
<comment type="caution">
    <text evidence="2">The sequence shown here is derived from an EMBL/GenBank/DDBJ whole genome shotgun (WGS) entry which is preliminary data.</text>
</comment>
<dbReference type="SUPFAM" id="SSF46785">
    <property type="entry name" value="Winged helix' DNA-binding domain"/>
    <property type="match status" value="1"/>
</dbReference>
<proteinExistence type="predicted"/>
<gene>
    <name evidence="2" type="ORF">SK069_04000</name>
</gene>
<evidence type="ECO:0000313" key="2">
    <source>
        <dbReference type="EMBL" id="MDX8150747.1"/>
    </source>
</evidence>
<dbReference type="InterPro" id="IPR052509">
    <property type="entry name" value="Metal_resp_DNA-bind_regulator"/>
</dbReference>
<dbReference type="Pfam" id="PF03551">
    <property type="entry name" value="PadR"/>
    <property type="match status" value="1"/>
</dbReference>
<organism evidence="2 3">
    <name type="scientific">Patulibacter brassicae</name>
    <dbReference type="NCBI Taxonomy" id="1705717"/>
    <lineage>
        <taxon>Bacteria</taxon>
        <taxon>Bacillati</taxon>
        <taxon>Actinomycetota</taxon>
        <taxon>Thermoleophilia</taxon>
        <taxon>Solirubrobacterales</taxon>
        <taxon>Patulibacteraceae</taxon>
        <taxon>Patulibacter</taxon>
    </lineage>
</organism>
<dbReference type="InterPro" id="IPR005149">
    <property type="entry name" value="Tscrpt_reg_PadR_N"/>
</dbReference>
<dbReference type="InterPro" id="IPR036388">
    <property type="entry name" value="WH-like_DNA-bd_sf"/>
</dbReference>
<dbReference type="EMBL" id="JAXAVX010000001">
    <property type="protein sequence ID" value="MDX8150747.1"/>
    <property type="molecule type" value="Genomic_DNA"/>
</dbReference>
<sequence length="175" mass="19264">MRRKTDLLVHEWLVLALVAEEPRHGYAVAELLAPDGDLGRIWRVGEPLCYRAIATLDRLDLVAVDAVLTGGGPPRKRYAATAAGRERLDAWLATPERRLRELRPGLLLKLRLLERAGADRRPLLEAQRALLTDLLDDLGAPPGEGDDTAALLDGWRRAVGRGALAFVQERLDAEG</sequence>
<dbReference type="Gene3D" id="1.10.10.10">
    <property type="entry name" value="Winged helix-like DNA-binding domain superfamily/Winged helix DNA-binding domain"/>
    <property type="match status" value="1"/>
</dbReference>
<dbReference type="Proteomes" id="UP001277761">
    <property type="component" value="Unassembled WGS sequence"/>
</dbReference>
<keyword evidence="3" id="KW-1185">Reference proteome</keyword>
<protein>
    <submittedName>
        <fullName evidence="2">Helix-turn-helix transcriptional regulator</fullName>
    </submittedName>
</protein>
<evidence type="ECO:0000313" key="3">
    <source>
        <dbReference type="Proteomes" id="UP001277761"/>
    </source>
</evidence>
<dbReference type="PANTHER" id="PTHR33169:SF27">
    <property type="entry name" value="TRANSCRIPTIONAL REGULATOR PADR FAMILY PROTEIN"/>
    <property type="match status" value="1"/>
</dbReference>
<name>A0ABU4VFZ2_9ACTN</name>
<dbReference type="RefSeq" id="WP_319952890.1">
    <property type="nucleotide sequence ID" value="NZ_JAXAVX010000001.1"/>
</dbReference>